<evidence type="ECO:0000256" key="4">
    <source>
        <dbReference type="ARBA" id="ARBA00022777"/>
    </source>
</evidence>
<dbReference type="PANTHER" id="PTHR12280">
    <property type="entry name" value="PANTOTHENATE KINASE"/>
    <property type="match status" value="1"/>
</dbReference>
<keyword evidence="3" id="KW-0547">Nucleotide-binding</keyword>
<dbReference type="InterPro" id="IPR004567">
    <property type="entry name" value="Type_II_PanK"/>
</dbReference>
<name>A0ABS4ISS8_9BACL</name>
<dbReference type="GO" id="GO:0004594">
    <property type="term" value="F:pantothenate kinase activity"/>
    <property type="evidence" value="ECO:0007669"/>
    <property type="project" value="UniProtKB-EC"/>
</dbReference>
<proteinExistence type="predicted"/>
<organism evidence="7 8">
    <name type="scientific">Paenibacillus eucommiae</name>
    <dbReference type="NCBI Taxonomy" id="1355755"/>
    <lineage>
        <taxon>Bacteria</taxon>
        <taxon>Bacillati</taxon>
        <taxon>Bacillota</taxon>
        <taxon>Bacilli</taxon>
        <taxon>Bacillales</taxon>
        <taxon>Paenibacillaceae</taxon>
        <taxon>Paenibacillus</taxon>
    </lineage>
</organism>
<evidence type="ECO:0000313" key="7">
    <source>
        <dbReference type="EMBL" id="MBP1990605.1"/>
    </source>
</evidence>
<dbReference type="EMBL" id="JAGGLB010000005">
    <property type="protein sequence ID" value="MBP1990605.1"/>
    <property type="molecule type" value="Genomic_DNA"/>
</dbReference>
<comment type="caution">
    <text evidence="7">The sequence shown here is derived from an EMBL/GenBank/DDBJ whole genome shotgun (WGS) entry which is preliminary data.</text>
</comment>
<dbReference type="PIRSF" id="PIRSF036940">
    <property type="entry name" value="PanK_bac_aCoA"/>
    <property type="match status" value="1"/>
</dbReference>
<evidence type="ECO:0000256" key="5">
    <source>
        <dbReference type="ARBA" id="ARBA00022840"/>
    </source>
</evidence>
<dbReference type="SUPFAM" id="SSF53067">
    <property type="entry name" value="Actin-like ATPase domain"/>
    <property type="match status" value="2"/>
</dbReference>
<evidence type="ECO:0000256" key="6">
    <source>
        <dbReference type="ARBA" id="ARBA00022993"/>
    </source>
</evidence>
<accession>A0ABS4ISS8</accession>
<keyword evidence="2 7" id="KW-0808">Transferase</keyword>
<evidence type="ECO:0000313" key="8">
    <source>
        <dbReference type="Proteomes" id="UP001519287"/>
    </source>
</evidence>
<dbReference type="NCBIfam" id="NF009842">
    <property type="entry name" value="PRK13317.1"/>
    <property type="match status" value="1"/>
</dbReference>
<dbReference type="InterPro" id="IPR011602">
    <property type="entry name" value="Type_II_PanK_bac"/>
</dbReference>
<evidence type="ECO:0000256" key="1">
    <source>
        <dbReference type="ARBA" id="ARBA00022490"/>
    </source>
</evidence>
<dbReference type="CDD" id="cd24085">
    <property type="entry name" value="ASKHA_NBD_PanK-II_bac"/>
    <property type="match status" value="1"/>
</dbReference>
<reference evidence="7 8" key="1">
    <citation type="submission" date="2021-03" db="EMBL/GenBank/DDBJ databases">
        <title>Genomic Encyclopedia of Type Strains, Phase IV (KMG-IV): sequencing the most valuable type-strain genomes for metagenomic binning, comparative biology and taxonomic classification.</title>
        <authorList>
            <person name="Goeker M."/>
        </authorList>
    </citation>
    <scope>NUCLEOTIDE SEQUENCE [LARGE SCALE GENOMIC DNA]</scope>
    <source>
        <strain evidence="7 8">DSM 26048</strain>
    </source>
</reference>
<keyword evidence="4 7" id="KW-0418">Kinase</keyword>
<dbReference type="PANTHER" id="PTHR12280:SF20">
    <property type="entry name" value="4'-PHOSPHOPANTETHEINE PHOSPHATASE"/>
    <property type="match status" value="1"/>
</dbReference>
<dbReference type="Proteomes" id="UP001519287">
    <property type="component" value="Unassembled WGS sequence"/>
</dbReference>
<keyword evidence="1" id="KW-0963">Cytoplasm</keyword>
<evidence type="ECO:0000256" key="3">
    <source>
        <dbReference type="ARBA" id="ARBA00022741"/>
    </source>
</evidence>
<protein>
    <submittedName>
        <fullName evidence="7">Type II pantothenate kinase</fullName>
        <ecNumber evidence="7">2.7.1.33</ecNumber>
    </submittedName>
</protein>
<gene>
    <name evidence="7" type="ORF">J2Z66_002211</name>
</gene>
<dbReference type="InterPro" id="IPR043129">
    <property type="entry name" value="ATPase_NBD"/>
</dbReference>
<sequence length="255" mass="27256">MDDQDTLQFRKFDSRQIEAAAAWINECFYDATICVTGGKATLLQPLLKHKACTLVEFEATCQGIKFLLNIEGVDLDSFVLTNVGTGTSIHFIDSDRHSRIGGTGVGGGTMMGLSLLLADIDEYDQIVHMAGHGERNTIDLKVSHIYEGSESPISGNLTASNFGNIHKLRSSAGKKEDLLLSVMGLVGETVATTSVLAAGQHAITNVVYIGSSFIHNEILKKVVATYTIFRGANPIFVQNGEFSGAVGALMSLSAV</sequence>
<dbReference type="EC" id="2.7.1.33" evidence="7"/>
<dbReference type="Gene3D" id="3.30.420.40">
    <property type="match status" value="1"/>
</dbReference>
<evidence type="ECO:0000256" key="2">
    <source>
        <dbReference type="ARBA" id="ARBA00022679"/>
    </source>
</evidence>
<keyword evidence="6" id="KW-0173">Coenzyme A biosynthesis</keyword>
<keyword evidence="8" id="KW-1185">Reference proteome</keyword>
<dbReference type="Pfam" id="PF03630">
    <property type="entry name" value="Fumble"/>
    <property type="match status" value="1"/>
</dbReference>
<keyword evidence="5" id="KW-0067">ATP-binding</keyword>